<keyword evidence="1" id="KW-0812">Transmembrane</keyword>
<feature type="transmembrane region" description="Helical" evidence="1">
    <location>
        <begin position="12"/>
        <end position="30"/>
    </location>
</feature>
<protein>
    <submittedName>
        <fullName evidence="2">Uncharacterized protein</fullName>
    </submittedName>
</protein>
<keyword evidence="1" id="KW-1133">Transmembrane helix</keyword>
<gene>
    <name evidence="2" type="ORF">METZ01_LOCUS189195</name>
</gene>
<proteinExistence type="predicted"/>
<evidence type="ECO:0000256" key="1">
    <source>
        <dbReference type="SAM" id="Phobius"/>
    </source>
</evidence>
<reference evidence="2" key="1">
    <citation type="submission" date="2018-05" db="EMBL/GenBank/DDBJ databases">
        <authorList>
            <person name="Lanie J.A."/>
            <person name="Ng W.-L."/>
            <person name="Kazmierczak K.M."/>
            <person name="Andrzejewski T.M."/>
            <person name="Davidsen T.M."/>
            <person name="Wayne K.J."/>
            <person name="Tettelin H."/>
            <person name="Glass J.I."/>
            <person name="Rusch D."/>
            <person name="Podicherti R."/>
            <person name="Tsui H.-C.T."/>
            <person name="Winkler M.E."/>
        </authorList>
    </citation>
    <scope>NUCLEOTIDE SEQUENCE</scope>
</reference>
<dbReference type="EMBL" id="UINC01038805">
    <property type="protein sequence ID" value="SVB36341.1"/>
    <property type="molecule type" value="Genomic_DNA"/>
</dbReference>
<evidence type="ECO:0000313" key="2">
    <source>
        <dbReference type="EMBL" id="SVB36341.1"/>
    </source>
</evidence>
<name>A0A382DF98_9ZZZZ</name>
<dbReference type="AlphaFoldDB" id="A0A382DF98"/>
<accession>A0A382DF98</accession>
<sequence>VNRKLKFDRKALFWTLIGFSLGTTFMLLMIG</sequence>
<organism evidence="2">
    <name type="scientific">marine metagenome</name>
    <dbReference type="NCBI Taxonomy" id="408172"/>
    <lineage>
        <taxon>unclassified sequences</taxon>
        <taxon>metagenomes</taxon>
        <taxon>ecological metagenomes</taxon>
    </lineage>
</organism>
<keyword evidence="1" id="KW-0472">Membrane</keyword>
<feature type="non-terminal residue" evidence="2">
    <location>
        <position position="1"/>
    </location>
</feature>